<dbReference type="InterPro" id="IPR001796">
    <property type="entry name" value="DHFR_dom"/>
</dbReference>
<dbReference type="PROSITE" id="PS51330">
    <property type="entry name" value="DHFR_2"/>
    <property type="match status" value="1"/>
</dbReference>
<dbReference type="GO" id="GO:0006730">
    <property type="term" value="P:one-carbon metabolic process"/>
    <property type="evidence" value="ECO:0007669"/>
    <property type="project" value="UniProtKB-KW"/>
</dbReference>
<dbReference type="Proteomes" id="UP000823904">
    <property type="component" value="Unassembled WGS sequence"/>
</dbReference>
<dbReference type="Pfam" id="PF00186">
    <property type="entry name" value="DHFR_1"/>
    <property type="match status" value="1"/>
</dbReference>
<evidence type="ECO:0000256" key="4">
    <source>
        <dbReference type="ARBA" id="ARBA00022563"/>
    </source>
</evidence>
<evidence type="ECO:0000256" key="5">
    <source>
        <dbReference type="ARBA" id="ARBA00022857"/>
    </source>
</evidence>
<evidence type="ECO:0000256" key="3">
    <source>
        <dbReference type="ARBA" id="ARBA00012856"/>
    </source>
</evidence>
<dbReference type="GO" id="GO:0004146">
    <property type="term" value="F:dihydrofolate reductase activity"/>
    <property type="evidence" value="ECO:0007669"/>
    <property type="project" value="UniProtKB-EC"/>
</dbReference>
<evidence type="ECO:0000259" key="8">
    <source>
        <dbReference type="PROSITE" id="PS51330"/>
    </source>
</evidence>
<evidence type="ECO:0000256" key="6">
    <source>
        <dbReference type="ARBA" id="ARBA00023002"/>
    </source>
</evidence>
<dbReference type="EC" id="1.5.1.3" evidence="3 7"/>
<dbReference type="GO" id="GO:0046654">
    <property type="term" value="P:tetrahydrofolate biosynthetic process"/>
    <property type="evidence" value="ECO:0007669"/>
    <property type="project" value="InterPro"/>
</dbReference>
<comment type="catalytic activity">
    <reaction evidence="7">
        <text>(6S)-5,6,7,8-tetrahydrofolate + NADP(+) = 7,8-dihydrofolate + NADPH + H(+)</text>
        <dbReference type="Rhea" id="RHEA:15009"/>
        <dbReference type="ChEBI" id="CHEBI:15378"/>
        <dbReference type="ChEBI" id="CHEBI:57451"/>
        <dbReference type="ChEBI" id="CHEBI:57453"/>
        <dbReference type="ChEBI" id="CHEBI:57783"/>
        <dbReference type="ChEBI" id="CHEBI:58349"/>
        <dbReference type="EC" id="1.5.1.3"/>
    </reaction>
</comment>
<evidence type="ECO:0000256" key="7">
    <source>
        <dbReference type="PIRNR" id="PIRNR000194"/>
    </source>
</evidence>
<comment type="caution">
    <text evidence="9">The sequence shown here is derived from an EMBL/GenBank/DDBJ whole genome shotgun (WGS) entry which is preliminary data.</text>
</comment>
<proteinExistence type="inferred from homology"/>
<evidence type="ECO:0000313" key="10">
    <source>
        <dbReference type="Proteomes" id="UP000823904"/>
    </source>
</evidence>
<keyword evidence="5 7" id="KW-0521">NADP</keyword>
<dbReference type="CDD" id="cd00209">
    <property type="entry name" value="DHFR"/>
    <property type="match status" value="1"/>
</dbReference>
<dbReference type="GO" id="GO:0046655">
    <property type="term" value="P:folic acid metabolic process"/>
    <property type="evidence" value="ECO:0007669"/>
    <property type="project" value="TreeGrafter"/>
</dbReference>
<dbReference type="GO" id="GO:0050661">
    <property type="term" value="F:NADP binding"/>
    <property type="evidence" value="ECO:0007669"/>
    <property type="project" value="InterPro"/>
</dbReference>
<reference evidence="9" key="2">
    <citation type="submission" date="2021-04" db="EMBL/GenBank/DDBJ databases">
        <authorList>
            <person name="Gilroy R."/>
        </authorList>
    </citation>
    <scope>NUCLEOTIDE SEQUENCE</scope>
    <source>
        <strain evidence="9">ChiSjej3B21-8574</strain>
    </source>
</reference>
<dbReference type="PANTHER" id="PTHR48069">
    <property type="entry name" value="DIHYDROFOLATE REDUCTASE"/>
    <property type="match status" value="1"/>
</dbReference>
<dbReference type="SUPFAM" id="SSF53597">
    <property type="entry name" value="Dihydrofolate reductase-like"/>
    <property type="match status" value="1"/>
</dbReference>
<dbReference type="InterPro" id="IPR024072">
    <property type="entry name" value="DHFR-like_dom_sf"/>
</dbReference>
<dbReference type="GO" id="GO:0046452">
    <property type="term" value="P:dihydrofolate metabolic process"/>
    <property type="evidence" value="ECO:0007669"/>
    <property type="project" value="TreeGrafter"/>
</dbReference>
<dbReference type="AlphaFoldDB" id="A0A9D2T8B9"/>
<evidence type="ECO:0000313" key="9">
    <source>
        <dbReference type="EMBL" id="HJC49364.1"/>
    </source>
</evidence>
<protein>
    <recommendedName>
        <fullName evidence="3 7">Dihydrofolate reductase</fullName>
        <ecNumber evidence="3 7">1.5.1.3</ecNumber>
    </recommendedName>
</protein>
<dbReference type="PANTHER" id="PTHR48069:SF3">
    <property type="entry name" value="DIHYDROFOLATE REDUCTASE"/>
    <property type="match status" value="1"/>
</dbReference>
<dbReference type="EMBL" id="DWWD01000012">
    <property type="protein sequence ID" value="HJC49364.1"/>
    <property type="molecule type" value="Genomic_DNA"/>
</dbReference>
<sequence>MNLIVNADKNWGIGKNNELLVQIPNDMKMFRSTTIGNVVVMGRKTLESFPNGKPLPKRTNIVLTKNKNYAAKGAIVVHSKEELLEELKKYPEEDIFVIGGESIYRMLLPYCTTAYVTRTDYAYDADTYFPNLDELPEWKLVEESEEETYFDIEYRFTKYEKS</sequence>
<keyword evidence="6 7" id="KW-0560">Oxidoreductase</keyword>
<keyword evidence="4 7" id="KW-0554">One-carbon metabolism</keyword>
<dbReference type="Gene3D" id="3.40.430.10">
    <property type="entry name" value="Dihydrofolate Reductase, subunit A"/>
    <property type="match status" value="1"/>
</dbReference>
<dbReference type="PIRSF" id="PIRSF000194">
    <property type="entry name" value="DHFR"/>
    <property type="match status" value="1"/>
</dbReference>
<dbReference type="PRINTS" id="PR00070">
    <property type="entry name" value="DHFR"/>
</dbReference>
<dbReference type="InterPro" id="IPR012259">
    <property type="entry name" value="DHFR"/>
</dbReference>
<comment type="similarity">
    <text evidence="2 7">Belongs to the dihydrofolate reductase family.</text>
</comment>
<reference evidence="9" key="1">
    <citation type="journal article" date="2021" name="PeerJ">
        <title>Extensive microbial diversity within the chicken gut microbiome revealed by metagenomics and culture.</title>
        <authorList>
            <person name="Gilroy R."/>
            <person name="Ravi A."/>
            <person name="Getino M."/>
            <person name="Pursley I."/>
            <person name="Horton D.L."/>
            <person name="Alikhan N.F."/>
            <person name="Baker D."/>
            <person name="Gharbi K."/>
            <person name="Hall N."/>
            <person name="Watson M."/>
            <person name="Adriaenssens E.M."/>
            <person name="Foster-Nyarko E."/>
            <person name="Jarju S."/>
            <person name="Secka A."/>
            <person name="Antonio M."/>
            <person name="Oren A."/>
            <person name="Chaudhuri R.R."/>
            <person name="La Ragione R."/>
            <person name="Hildebrand F."/>
            <person name="Pallen M.J."/>
        </authorList>
    </citation>
    <scope>NUCLEOTIDE SEQUENCE</scope>
    <source>
        <strain evidence="9">ChiSjej3B21-8574</strain>
    </source>
</reference>
<comment type="pathway">
    <text evidence="1 7">Cofactor biosynthesis; tetrahydrofolate biosynthesis; 5,6,7,8-tetrahydrofolate from 7,8-dihydrofolate: step 1/1.</text>
</comment>
<evidence type="ECO:0000256" key="1">
    <source>
        <dbReference type="ARBA" id="ARBA00004903"/>
    </source>
</evidence>
<organism evidence="9 10">
    <name type="scientific">Candidatus Anaerostipes avistercoris</name>
    <dbReference type="NCBI Taxonomy" id="2838462"/>
    <lineage>
        <taxon>Bacteria</taxon>
        <taxon>Bacillati</taxon>
        <taxon>Bacillota</taxon>
        <taxon>Clostridia</taxon>
        <taxon>Lachnospirales</taxon>
        <taxon>Lachnospiraceae</taxon>
        <taxon>Anaerostipes</taxon>
    </lineage>
</organism>
<feature type="domain" description="DHFR" evidence="8">
    <location>
        <begin position="1"/>
        <end position="161"/>
    </location>
</feature>
<accession>A0A9D2T8B9</accession>
<comment type="function">
    <text evidence="7">Key enzyme in folate metabolism. Catalyzes an essential reaction for de novo glycine and purine synthesis, and for DNA precursor synthesis.</text>
</comment>
<gene>
    <name evidence="9" type="ORF">H9754_02075</name>
</gene>
<name>A0A9D2T8B9_9FIRM</name>
<evidence type="ECO:0000256" key="2">
    <source>
        <dbReference type="ARBA" id="ARBA00009539"/>
    </source>
</evidence>